<feature type="domain" description="LysM" evidence="3">
    <location>
        <begin position="502"/>
        <end position="546"/>
    </location>
</feature>
<gene>
    <name evidence="4" type="ORF">A3F84_09180</name>
</gene>
<dbReference type="Pfam" id="PF01476">
    <property type="entry name" value="LysM"/>
    <property type="match status" value="3"/>
</dbReference>
<feature type="region of interest" description="Disordered" evidence="2">
    <location>
        <begin position="466"/>
        <end position="494"/>
    </location>
</feature>
<dbReference type="SUPFAM" id="SSF54106">
    <property type="entry name" value="LysM domain"/>
    <property type="match status" value="3"/>
</dbReference>
<feature type="domain" description="LysM" evidence="3">
    <location>
        <begin position="412"/>
        <end position="456"/>
    </location>
</feature>
<organism evidence="4 5">
    <name type="scientific">Handelsmanbacteria sp. (strain RIFCSPLOWO2_12_FULL_64_10)</name>
    <dbReference type="NCBI Taxonomy" id="1817868"/>
    <lineage>
        <taxon>Bacteria</taxon>
        <taxon>Candidatus Handelsmaniibacteriota</taxon>
    </lineage>
</organism>
<dbReference type="Pfam" id="PF01464">
    <property type="entry name" value="SLT"/>
    <property type="match status" value="1"/>
</dbReference>
<dbReference type="PANTHER" id="PTHR33734:SF22">
    <property type="entry name" value="MEMBRANE-BOUND LYTIC MUREIN TRANSGLYCOSYLASE D"/>
    <property type="match status" value="1"/>
</dbReference>
<dbReference type="InterPro" id="IPR018392">
    <property type="entry name" value="LysM"/>
</dbReference>
<dbReference type="CDD" id="cd00118">
    <property type="entry name" value="LysM"/>
    <property type="match status" value="3"/>
</dbReference>
<dbReference type="Gene3D" id="1.10.530.10">
    <property type="match status" value="1"/>
</dbReference>
<name>A0A1F6CDH5_HANXR</name>
<dbReference type="Proteomes" id="UP000178606">
    <property type="component" value="Unassembled WGS sequence"/>
</dbReference>
<comment type="similarity">
    <text evidence="1">Belongs to the transglycosylase Slt family.</text>
</comment>
<feature type="region of interest" description="Disordered" evidence="2">
    <location>
        <begin position="19"/>
        <end position="38"/>
    </location>
</feature>
<dbReference type="PANTHER" id="PTHR33734">
    <property type="entry name" value="LYSM DOMAIN-CONTAINING GPI-ANCHORED PROTEIN 2"/>
    <property type="match status" value="1"/>
</dbReference>
<dbReference type="InterPro" id="IPR000189">
    <property type="entry name" value="Transglyc_AS"/>
</dbReference>
<dbReference type="AlphaFoldDB" id="A0A1F6CDH5"/>
<evidence type="ECO:0000313" key="5">
    <source>
        <dbReference type="Proteomes" id="UP000178606"/>
    </source>
</evidence>
<protein>
    <recommendedName>
        <fullName evidence="3">LysM domain-containing protein</fullName>
    </recommendedName>
</protein>
<dbReference type="CDD" id="cd16894">
    <property type="entry name" value="MltD-like"/>
    <property type="match status" value="1"/>
</dbReference>
<feature type="domain" description="LysM" evidence="3">
    <location>
        <begin position="570"/>
        <end position="614"/>
    </location>
</feature>
<dbReference type="InterPro" id="IPR036779">
    <property type="entry name" value="LysM_dom_sf"/>
</dbReference>
<dbReference type="Gene3D" id="3.10.350.10">
    <property type="entry name" value="LysM domain"/>
    <property type="match status" value="3"/>
</dbReference>
<dbReference type="EMBL" id="MFKF01000267">
    <property type="protein sequence ID" value="OGG47216.1"/>
    <property type="molecule type" value="Genomic_DNA"/>
</dbReference>
<dbReference type="PROSITE" id="PS00922">
    <property type="entry name" value="TRANSGLYCOSYLASE"/>
    <property type="match status" value="1"/>
</dbReference>
<comment type="caution">
    <text evidence="4">The sequence shown here is derived from an EMBL/GenBank/DDBJ whole genome shotgun (WGS) entry which is preliminary data.</text>
</comment>
<dbReference type="GO" id="GO:0016020">
    <property type="term" value="C:membrane"/>
    <property type="evidence" value="ECO:0007669"/>
    <property type="project" value="InterPro"/>
</dbReference>
<evidence type="ECO:0000256" key="2">
    <source>
        <dbReference type="SAM" id="MobiDB-lite"/>
    </source>
</evidence>
<evidence type="ECO:0000259" key="3">
    <source>
        <dbReference type="PROSITE" id="PS51782"/>
    </source>
</evidence>
<dbReference type="GO" id="GO:0000270">
    <property type="term" value="P:peptidoglycan metabolic process"/>
    <property type="evidence" value="ECO:0007669"/>
    <property type="project" value="InterPro"/>
</dbReference>
<accession>A0A1F6CDH5</accession>
<dbReference type="PROSITE" id="PS51782">
    <property type="entry name" value="LYSM"/>
    <property type="match status" value="3"/>
</dbReference>
<dbReference type="InterPro" id="IPR008258">
    <property type="entry name" value="Transglycosylase_SLT_dom_1"/>
</dbReference>
<proteinExistence type="inferred from homology"/>
<evidence type="ECO:0000313" key="4">
    <source>
        <dbReference type="EMBL" id="OGG47216.1"/>
    </source>
</evidence>
<reference evidence="4 5" key="1">
    <citation type="journal article" date="2016" name="Nat. Commun.">
        <title>Thousands of microbial genomes shed light on interconnected biogeochemical processes in an aquifer system.</title>
        <authorList>
            <person name="Anantharaman K."/>
            <person name="Brown C.T."/>
            <person name="Hug L.A."/>
            <person name="Sharon I."/>
            <person name="Castelle C.J."/>
            <person name="Probst A.J."/>
            <person name="Thomas B.C."/>
            <person name="Singh A."/>
            <person name="Wilkins M.J."/>
            <person name="Karaoz U."/>
            <person name="Brodie E.L."/>
            <person name="Williams K.H."/>
            <person name="Hubbard S.S."/>
            <person name="Banfield J.F."/>
        </authorList>
    </citation>
    <scope>NUCLEOTIDE SEQUENCE [LARGE SCALE GENOMIC DNA]</scope>
    <source>
        <strain evidence="5">RIFCSPLOWO2_12_FULL_64_10</strain>
    </source>
</reference>
<dbReference type="GO" id="GO:0008932">
    <property type="term" value="F:lytic endotransglycosylase activity"/>
    <property type="evidence" value="ECO:0007669"/>
    <property type="project" value="TreeGrafter"/>
</dbReference>
<evidence type="ECO:0000256" key="1">
    <source>
        <dbReference type="ARBA" id="ARBA00007734"/>
    </source>
</evidence>
<dbReference type="InterPro" id="IPR023346">
    <property type="entry name" value="Lysozyme-like_dom_sf"/>
</dbReference>
<dbReference type="SMART" id="SM00257">
    <property type="entry name" value="LysM"/>
    <property type="match status" value="3"/>
</dbReference>
<sequence>MGLSLALISCGAARRTTAVQGKSDADSALSETESLDPEESLEYARQRIDLARRAIAARQTDLAIAEVDLASDILATTEVDPERQPRLFKHYVELLRLLEQTRRAVTPSGAPVPEEDAPALALLQTLDRRTLESLSEEDVQQAMTVKKIAATCDMPIDCTPAVLRSIRFLTTDARKSMAIWLSRAATYAPMILGVLEEEGLPRDLAYLPTIESGYNPLAISRAQAVGMWQFISDTARIFGLRNDDWVDERRDPEKSTRAAARYLKFLYERQGDWRLALASYNWGRLNVDRAMAKAGTRNFWELTVPRDTRNYIPLFMAVAVIARSPETFGFRDIAPGPPWHYDPVPLSSPVDLRVVANCAGVSYETLRGLNPALKWSVTPPSERYVLRLPPGAGDRFLKQFAALPAERRSVWHGYRVKSRETLTSIAARHGISPEALAEANGLKPRQRLKKGQRILVPLLVDRTTDAVASAPAPPPQPRAEGTPSKPQVQPAAAQGLPVRRPMTYVVRRGDTLFRIARAHGVSVKQLCAWNRLSSKARLYPGRRLTIWRELQAGDRPQVRRAAGEPSGRLKHYTVRRGDTLFHISQKHGVEVDQILTWNDLADASAIRPGDRLKIWTKR</sequence>
<dbReference type="SUPFAM" id="SSF53955">
    <property type="entry name" value="Lysozyme-like"/>
    <property type="match status" value="1"/>
</dbReference>